<proteinExistence type="predicted"/>
<comment type="caution">
    <text evidence="10">The sequence shown here is derived from an EMBL/GenBank/DDBJ whole genome shotgun (WGS) entry which is preliminary data.</text>
</comment>
<sequence>MTAQKNVVLLSCLLLVYLPNQLISVDPCVFDLHAKGIIDLTGVGHVDGTPAWKNVKPVKDDKHVYSYNPCRPFTLSTCENVAACQTFTTDEKLAYSLGTQNSLQWTVAPGKDLPTLHYTTGERTLVVSLHCLSSGGKNKLVVDGLNPTTKLYEMTLSSKCACWDGCKGGHSGNSNNGLSGGTIFIIILTMVAVIYFIAFISFNKFKRQANGMDILPHRTFWVSLPGYSLGGIKFIVHKITGKETNYTPVP</sequence>
<name>A0A816E0H5_9BILA</name>
<keyword evidence="4" id="KW-0813">Transport</keyword>
<dbReference type="Proteomes" id="UP000663834">
    <property type="component" value="Unassembled WGS sequence"/>
</dbReference>
<dbReference type="AlphaFoldDB" id="A0A816E0H5"/>
<dbReference type="Proteomes" id="UP000663824">
    <property type="component" value="Unassembled WGS sequence"/>
</dbReference>
<evidence type="ECO:0000313" key="11">
    <source>
        <dbReference type="EMBL" id="CAF1932191.1"/>
    </source>
</evidence>
<dbReference type="PANTHER" id="PTHR15071:SF0">
    <property type="entry name" value="MANNOSE 6-PHOSPHATE RECEPTOR-LIKE PROTEIN 1"/>
    <property type="match status" value="1"/>
</dbReference>
<evidence type="ECO:0000313" key="14">
    <source>
        <dbReference type="EMBL" id="CAF3889912.1"/>
    </source>
</evidence>
<organism evidence="10 16">
    <name type="scientific">Rotaria magnacalcarata</name>
    <dbReference type="NCBI Taxonomy" id="392030"/>
    <lineage>
        <taxon>Eukaryota</taxon>
        <taxon>Metazoa</taxon>
        <taxon>Spiralia</taxon>
        <taxon>Gnathifera</taxon>
        <taxon>Rotifera</taxon>
        <taxon>Eurotatoria</taxon>
        <taxon>Bdelloidea</taxon>
        <taxon>Philodinida</taxon>
        <taxon>Philodinidae</taxon>
        <taxon>Rotaria</taxon>
    </lineage>
</organism>
<evidence type="ECO:0000313" key="12">
    <source>
        <dbReference type="EMBL" id="CAF2141744.1"/>
    </source>
</evidence>
<keyword evidence="3 8" id="KW-0732">Signal</keyword>
<dbReference type="Proteomes" id="UP000663855">
    <property type="component" value="Unassembled WGS sequence"/>
</dbReference>
<dbReference type="Proteomes" id="UP000663866">
    <property type="component" value="Unassembled WGS sequence"/>
</dbReference>
<dbReference type="EMBL" id="CAJOBH010002097">
    <property type="protein sequence ID" value="CAF3889912.1"/>
    <property type="molecule type" value="Genomic_DNA"/>
</dbReference>
<evidence type="ECO:0000313" key="9">
    <source>
        <dbReference type="EMBL" id="CAF1583474.1"/>
    </source>
</evidence>
<accession>A0A816E0H5</accession>
<keyword evidence="2 7" id="KW-0812">Transmembrane</keyword>
<dbReference type="EMBL" id="CAJNOW010015909">
    <property type="protein sequence ID" value="CAF1646035.1"/>
    <property type="molecule type" value="Genomic_DNA"/>
</dbReference>
<dbReference type="Gene3D" id="2.70.130.10">
    <property type="entry name" value="Mannose-6-phosphate receptor binding domain"/>
    <property type="match status" value="1"/>
</dbReference>
<gene>
    <name evidence="14" type="ORF">BYL167_LOCUS7899</name>
    <name evidence="9" type="ORF">CJN711_LOCUS33242</name>
    <name evidence="13" type="ORF">GIL414_LOCUS5816</name>
    <name evidence="10" type="ORF">KQP761_LOCUS29011</name>
    <name evidence="11" type="ORF">MBJ925_LOCUS4465</name>
    <name evidence="15" type="ORF">OVN521_LOCUS18308</name>
    <name evidence="12" type="ORF">WKI299_LOCUS28522</name>
</gene>
<dbReference type="EMBL" id="CAJOBG010003301">
    <property type="protein sequence ID" value="CAF4056121.1"/>
    <property type="molecule type" value="Genomic_DNA"/>
</dbReference>
<evidence type="ECO:0000313" key="10">
    <source>
        <dbReference type="EMBL" id="CAF1646035.1"/>
    </source>
</evidence>
<dbReference type="EMBL" id="CAJNRE010000805">
    <property type="protein sequence ID" value="CAF1932191.1"/>
    <property type="molecule type" value="Genomic_DNA"/>
</dbReference>
<evidence type="ECO:0000256" key="4">
    <source>
        <dbReference type="ARBA" id="ARBA00022927"/>
    </source>
</evidence>
<evidence type="ECO:0000313" key="16">
    <source>
        <dbReference type="Proteomes" id="UP000663834"/>
    </source>
</evidence>
<feature type="transmembrane region" description="Helical" evidence="7">
    <location>
        <begin position="183"/>
        <end position="202"/>
    </location>
</feature>
<evidence type="ECO:0000256" key="2">
    <source>
        <dbReference type="ARBA" id="ARBA00022692"/>
    </source>
</evidence>
<feature type="chain" id="PRO_5036229965" description="Autophagy-related protein 27" evidence="8">
    <location>
        <begin position="25"/>
        <end position="250"/>
    </location>
</feature>
<reference evidence="10" key="1">
    <citation type="submission" date="2021-02" db="EMBL/GenBank/DDBJ databases">
        <authorList>
            <person name="Nowell W R."/>
        </authorList>
    </citation>
    <scope>NUCLEOTIDE SEQUENCE</scope>
</reference>
<dbReference type="EMBL" id="CAJNOV010016044">
    <property type="protein sequence ID" value="CAF1583474.1"/>
    <property type="molecule type" value="Genomic_DNA"/>
</dbReference>
<dbReference type="EMBL" id="CAJOBJ010001582">
    <property type="protein sequence ID" value="CAF3886435.1"/>
    <property type="molecule type" value="Genomic_DNA"/>
</dbReference>
<comment type="subcellular location">
    <subcellularLocation>
        <location evidence="1">Preautophagosomal structure membrane</location>
        <topology evidence="1">Single-pass type I membrane protein</topology>
    </subcellularLocation>
</comment>
<dbReference type="Proteomes" id="UP000681720">
    <property type="component" value="Unassembled WGS sequence"/>
</dbReference>
<dbReference type="Proteomes" id="UP000663856">
    <property type="component" value="Unassembled WGS sequence"/>
</dbReference>
<protein>
    <recommendedName>
        <fullName evidence="18">Autophagy-related protein 27</fullName>
    </recommendedName>
</protein>
<feature type="signal peptide" evidence="8">
    <location>
        <begin position="1"/>
        <end position="24"/>
    </location>
</feature>
<dbReference type="InterPro" id="IPR009011">
    <property type="entry name" value="Man6P_isomerase_rcpt-bd_dom_sf"/>
</dbReference>
<dbReference type="GO" id="GO:0005802">
    <property type="term" value="C:trans-Golgi network"/>
    <property type="evidence" value="ECO:0007669"/>
    <property type="project" value="TreeGrafter"/>
</dbReference>
<evidence type="ECO:0000256" key="3">
    <source>
        <dbReference type="ARBA" id="ARBA00022729"/>
    </source>
</evidence>
<dbReference type="Pfam" id="PF09451">
    <property type="entry name" value="ATG27"/>
    <property type="match status" value="1"/>
</dbReference>
<evidence type="ECO:0000313" key="15">
    <source>
        <dbReference type="EMBL" id="CAF4056121.1"/>
    </source>
</evidence>
<keyword evidence="17" id="KW-1185">Reference proteome</keyword>
<evidence type="ECO:0000313" key="13">
    <source>
        <dbReference type="EMBL" id="CAF3886435.1"/>
    </source>
</evidence>
<evidence type="ECO:0000313" key="17">
    <source>
        <dbReference type="Proteomes" id="UP000663866"/>
    </source>
</evidence>
<dbReference type="InterPro" id="IPR018939">
    <property type="entry name" value="Autophagy-rel_prot_27"/>
</dbReference>
<dbReference type="SUPFAM" id="SSF50911">
    <property type="entry name" value="Mannose 6-phosphate receptor domain"/>
    <property type="match status" value="1"/>
</dbReference>
<keyword evidence="4" id="KW-0653">Protein transport</keyword>
<evidence type="ECO:0000256" key="8">
    <source>
        <dbReference type="SAM" id="SignalP"/>
    </source>
</evidence>
<evidence type="ECO:0000256" key="7">
    <source>
        <dbReference type="SAM" id="Phobius"/>
    </source>
</evidence>
<dbReference type="Proteomes" id="UP000681967">
    <property type="component" value="Unassembled WGS sequence"/>
</dbReference>
<dbReference type="EMBL" id="CAJNRF010012505">
    <property type="protein sequence ID" value="CAF2141744.1"/>
    <property type="molecule type" value="Genomic_DNA"/>
</dbReference>
<dbReference type="GO" id="GO:0000139">
    <property type="term" value="C:Golgi membrane"/>
    <property type="evidence" value="ECO:0007669"/>
    <property type="project" value="UniProtKB-SubCell"/>
</dbReference>
<evidence type="ECO:0000256" key="6">
    <source>
        <dbReference type="ARBA" id="ARBA00023136"/>
    </source>
</evidence>
<evidence type="ECO:0008006" key="18">
    <source>
        <dbReference type="Google" id="ProtNLM"/>
    </source>
</evidence>
<keyword evidence="6 7" id="KW-0472">Membrane</keyword>
<evidence type="ECO:0000256" key="5">
    <source>
        <dbReference type="ARBA" id="ARBA00022989"/>
    </source>
</evidence>
<keyword evidence="5 7" id="KW-1133">Transmembrane helix</keyword>
<dbReference type="OrthoDB" id="29460at2759"/>
<dbReference type="GO" id="GO:0015031">
    <property type="term" value="P:protein transport"/>
    <property type="evidence" value="ECO:0007669"/>
    <property type="project" value="UniProtKB-KW"/>
</dbReference>
<dbReference type="PANTHER" id="PTHR15071">
    <property type="entry name" value="MANNOSE-6-PHOSPHATE RECEPTOR FAMILY MEMBER"/>
    <property type="match status" value="1"/>
</dbReference>
<evidence type="ECO:0000256" key="1">
    <source>
        <dbReference type="ARBA" id="ARBA00004472"/>
    </source>
</evidence>
<dbReference type="GO" id="GO:0034045">
    <property type="term" value="C:phagophore assembly site membrane"/>
    <property type="evidence" value="ECO:0007669"/>
    <property type="project" value="UniProtKB-SubCell"/>
</dbReference>